<keyword evidence="1" id="KW-0863">Zinc-finger</keyword>
<protein>
    <recommendedName>
        <fullName evidence="3">C2H2-type domain-containing protein</fullName>
    </recommendedName>
</protein>
<feature type="compositionally biased region" description="Polar residues" evidence="2">
    <location>
        <begin position="75"/>
        <end position="84"/>
    </location>
</feature>
<evidence type="ECO:0000256" key="2">
    <source>
        <dbReference type="SAM" id="MobiDB-lite"/>
    </source>
</evidence>
<feature type="compositionally biased region" description="Polar residues" evidence="2">
    <location>
        <begin position="96"/>
        <end position="105"/>
    </location>
</feature>
<evidence type="ECO:0000313" key="5">
    <source>
        <dbReference type="Proteomes" id="UP000288805"/>
    </source>
</evidence>
<dbReference type="AlphaFoldDB" id="A0A438CR90"/>
<organism evidence="4 5">
    <name type="scientific">Vitis vinifera</name>
    <name type="common">Grape</name>
    <dbReference type="NCBI Taxonomy" id="29760"/>
    <lineage>
        <taxon>Eukaryota</taxon>
        <taxon>Viridiplantae</taxon>
        <taxon>Streptophyta</taxon>
        <taxon>Embryophyta</taxon>
        <taxon>Tracheophyta</taxon>
        <taxon>Spermatophyta</taxon>
        <taxon>Magnoliopsida</taxon>
        <taxon>eudicotyledons</taxon>
        <taxon>Gunneridae</taxon>
        <taxon>Pentapetalae</taxon>
        <taxon>rosids</taxon>
        <taxon>Vitales</taxon>
        <taxon>Vitaceae</taxon>
        <taxon>Viteae</taxon>
        <taxon>Vitis</taxon>
    </lineage>
</organism>
<evidence type="ECO:0000256" key="1">
    <source>
        <dbReference type="PROSITE-ProRule" id="PRU00042"/>
    </source>
</evidence>
<comment type="caution">
    <text evidence="4">The sequence shown here is derived from an EMBL/GenBank/DDBJ whole genome shotgun (WGS) entry which is preliminary data.</text>
</comment>
<accession>A0A438CR90</accession>
<keyword evidence="1" id="KW-0479">Metal-binding</keyword>
<dbReference type="Proteomes" id="UP000288805">
    <property type="component" value="Unassembled WGS sequence"/>
</dbReference>
<feature type="domain" description="C2H2-type" evidence="3">
    <location>
        <begin position="26"/>
        <end position="53"/>
    </location>
</feature>
<dbReference type="InterPro" id="IPR013087">
    <property type="entry name" value="Znf_C2H2_type"/>
</dbReference>
<sequence>MTPKFVSYMDVSDNNRFLKTLLPRKYKCGTCNKTFPTYQALTMGNKMHHLHIPQLLRKKAKPLALPSMPSRWCKNPTSAGSATRASPRVSLLGATRQLTGRSQPN</sequence>
<keyword evidence="1" id="KW-0862">Zinc</keyword>
<reference evidence="4 5" key="1">
    <citation type="journal article" date="2018" name="PLoS Genet.">
        <title>Population sequencing reveals clonal diversity and ancestral inbreeding in the grapevine cultivar Chardonnay.</title>
        <authorList>
            <person name="Roach M.J."/>
            <person name="Johnson D.L."/>
            <person name="Bohlmann J."/>
            <person name="van Vuuren H.J."/>
            <person name="Jones S.J."/>
            <person name="Pretorius I.S."/>
            <person name="Schmidt S.A."/>
            <person name="Borneman A.R."/>
        </authorList>
    </citation>
    <scope>NUCLEOTIDE SEQUENCE [LARGE SCALE GENOMIC DNA]</scope>
    <source>
        <strain evidence="5">cv. Chardonnay</strain>
        <tissue evidence="4">Leaf</tissue>
    </source>
</reference>
<evidence type="ECO:0000259" key="3">
    <source>
        <dbReference type="PROSITE" id="PS50157"/>
    </source>
</evidence>
<dbReference type="PROSITE" id="PS50157">
    <property type="entry name" value="ZINC_FINGER_C2H2_2"/>
    <property type="match status" value="1"/>
</dbReference>
<proteinExistence type="predicted"/>
<dbReference type="EMBL" id="QGNW01002068">
    <property type="protein sequence ID" value="RVW25698.1"/>
    <property type="molecule type" value="Genomic_DNA"/>
</dbReference>
<name>A0A438CR90_VITVI</name>
<evidence type="ECO:0000313" key="4">
    <source>
        <dbReference type="EMBL" id="RVW25698.1"/>
    </source>
</evidence>
<dbReference type="GO" id="GO:0008270">
    <property type="term" value="F:zinc ion binding"/>
    <property type="evidence" value="ECO:0007669"/>
    <property type="project" value="UniProtKB-KW"/>
</dbReference>
<dbReference type="Pfam" id="PF13912">
    <property type="entry name" value="zf-C2H2_6"/>
    <property type="match status" value="1"/>
</dbReference>
<feature type="region of interest" description="Disordered" evidence="2">
    <location>
        <begin position="67"/>
        <end position="105"/>
    </location>
</feature>
<gene>
    <name evidence="4" type="ORF">CK203_117667</name>
</gene>